<dbReference type="GeneID" id="28841144"/>
<dbReference type="Proteomes" id="UP000091956">
    <property type="component" value="Unassembled WGS sequence"/>
</dbReference>
<dbReference type="PRINTS" id="PR00081">
    <property type="entry name" value="GDHRDH"/>
</dbReference>
<dbReference type="Pfam" id="PF00106">
    <property type="entry name" value="adh_short"/>
    <property type="match status" value="1"/>
</dbReference>
<dbReference type="Gene3D" id="3.40.50.720">
    <property type="entry name" value="NAD(P)-binding Rossmann-like Domain"/>
    <property type="match status" value="1"/>
</dbReference>
<dbReference type="EMBL" id="KV460244">
    <property type="protein sequence ID" value="OBT94409.1"/>
    <property type="molecule type" value="Genomic_DNA"/>
</dbReference>
<evidence type="ECO:0000313" key="2">
    <source>
        <dbReference type="Proteomes" id="UP000091956"/>
    </source>
</evidence>
<dbReference type="GO" id="GO:0016616">
    <property type="term" value="F:oxidoreductase activity, acting on the CH-OH group of donors, NAD or NADP as acceptor"/>
    <property type="evidence" value="ECO:0007669"/>
    <property type="project" value="TreeGrafter"/>
</dbReference>
<proteinExistence type="predicted"/>
<dbReference type="OrthoDB" id="7289984at2759"/>
<organism evidence="1 2">
    <name type="scientific">Pseudogymnoascus verrucosus</name>
    <dbReference type="NCBI Taxonomy" id="342668"/>
    <lineage>
        <taxon>Eukaryota</taxon>
        <taxon>Fungi</taxon>
        <taxon>Dikarya</taxon>
        <taxon>Ascomycota</taxon>
        <taxon>Pezizomycotina</taxon>
        <taxon>Leotiomycetes</taxon>
        <taxon>Thelebolales</taxon>
        <taxon>Thelebolaceae</taxon>
        <taxon>Pseudogymnoascus</taxon>
    </lineage>
</organism>
<evidence type="ECO:0000313" key="1">
    <source>
        <dbReference type="EMBL" id="OBT94409.1"/>
    </source>
</evidence>
<dbReference type="InterPro" id="IPR002347">
    <property type="entry name" value="SDR_fam"/>
</dbReference>
<reference evidence="1 2" key="1">
    <citation type="submission" date="2016-03" db="EMBL/GenBank/DDBJ databases">
        <title>Comparative genomics of Pseudogymnoascus destructans, the fungus causing white-nose syndrome of bats.</title>
        <authorList>
            <person name="Palmer J.M."/>
            <person name="Drees K.P."/>
            <person name="Foster J.T."/>
            <person name="Lindner D.L."/>
        </authorList>
    </citation>
    <scope>NUCLEOTIDE SEQUENCE [LARGE SCALE GENOMIC DNA]</scope>
    <source>
        <strain evidence="1 2">UAMH 10579</strain>
    </source>
</reference>
<dbReference type="InterPro" id="IPR036291">
    <property type="entry name" value="NAD(P)-bd_dom_sf"/>
</dbReference>
<dbReference type="RefSeq" id="XP_018128142.1">
    <property type="nucleotide sequence ID" value="XM_018277191.2"/>
</dbReference>
<protein>
    <recommendedName>
        <fullName evidence="3">NAD(P)-binding protein</fullName>
    </recommendedName>
</protein>
<dbReference type="SUPFAM" id="SSF51735">
    <property type="entry name" value="NAD(P)-binding Rossmann-fold domains"/>
    <property type="match status" value="1"/>
</dbReference>
<sequence>MSGPSTVLVIGASRGIGLALVQQILTCYPSANVYATARDVAKASDLQSLAALNRGKLHLITADVMDPNSIKAAAAEISQRTDSLDHVIYNAGILRGVGKNILEIGIEPLKENLETNVFGAYYSAVEFTPFLLNSKFERKSLVLMSSNFGSIVLADTLFQLKTAAFGTDFEPTAMYNISKTTLNRLGKELDQLLRPQGVPVLLLHPGLVKTDMNPFGNIGLKESVIGIVDVISKYSVATKENYVGWNSETLPW</sequence>
<dbReference type="InterPro" id="IPR052184">
    <property type="entry name" value="SDR_enzymes"/>
</dbReference>
<gene>
    <name evidence="1" type="ORF">VE01_07758</name>
</gene>
<accession>A0A1B8GEZ4</accession>
<reference evidence="2" key="2">
    <citation type="journal article" date="2018" name="Nat. Commun.">
        <title>Extreme sensitivity to ultraviolet light in the fungal pathogen causing white-nose syndrome of bats.</title>
        <authorList>
            <person name="Palmer J.M."/>
            <person name="Drees K.P."/>
            <person name="Foster J.T."/>
            <person name="Lindner D.L."/>
        </authorList>
    </citation>
    <scope>NUCLEOTIDE SEQUENCE [LARGE SCALE GENOMIC DNA]</scope>
    <source>
        <strain evidence="2">UAMH 10579</strain>
    </source>
</reference>
<dbReference type="PANTHER" id="PTHR45458">
    <property type="entry name" value="SHORT-CHAIN DEHYDROGENASE/REDUCTASE SDR"/>
    <property type="match status" value="1"/>
</dbReference>
<name>A0A1B8GEZ4_9PEZI</name>
<keyword evidence="2" id="KW-1185">Reference proteome</keyword>
<dbReference type="AlphaFoldDB" id="A0A1B8GEZ4"/>
<evidence type="ECO:0008006" key="3">
    <source>
        <dbReference type="Google" id="ProtNLM"/>
    </source>
</evidence>
<dbReference type="PANTHER" id="PTHR45458:SF1">
    <property type="entry name" value="SHORT CHAIN DEHYDROGENASE"/>
    <property type="match status" value="1"/>
</dbReference>